<protein>
    <submittedName>
        <fullName evidence="1">Uncharacterized protein</fullName>
    </submittedName>
</protein>
<accession>A0A0E9QS32</accession>
<dbReference type="EMBL" id="GBXM01089664">
    <property type="protein sequence ID" value="JAH18913.1"/>
    <property type="molecule type" value="Transcribed_RNA"/>
</dbReference>
<dbReference type="AlphaFoldDB" id="A0A0E9QS32"/>
<organism evidence="1">
    <name type="scientific">Anguilla anguilla</name>
    <name type="common">European freshwater eel</name>
    <name type="synonym">Muraena anguilla</name>
    <dbReference type="NCBI Taxonomy" id="7936"/>
    <lineage>
        <taxon>Eukaryota</taxon>
        <taxon>Metazoa</taxon>
        <taxon>Chordata</taxon>
        <taxon>Craniata</taxon>
        <taxon>Vertebrata</taxon>
        <taxon>Euteleostomi</taxon>
        <taxon>Actinopterygii</taxon>
        <taxon>Neopterygii</taxon>
        <taxon>Teleostei</taxon>
        <taxon>Anguilliformes</taxon>
        <taxon>Anguillidae</taxon>
        <taxon>Anguilla</taxon>
    </lineage>
</organism>
<sequence>MCACLRAVVCTCVFNVLYERMCASLCPMRLCTNPASQLSRLVFTKCLRV</sequence>
<name>A0A0E9QS32_ANGAN</name>
<proteinExistence type="predicted"/>
<evidence type="ECO:0000313" key="1">
    <source>
        <dbReference type="EMBL" id="JAH18913.1"/>
    </source>
</evidence>
<reference evidence="1" key="1">
    <citation type="submission" date="2014-11" db="EMBL/GenBank/DDBJ databases">
        <authorList>
            <person name="Amaro Gonzalez C."/>
        </authorList>
    </citation>
    <scope>NUCLEOTIDE SEQUENCE</scope>
</reference>
<reference evidence="1" key="2">
    <citation type="journal article" date="2015" name="Fish Shellfish Immunol.">
        <title>Early steps in the European eel (Anguilla anguilla)-Vibrio vulnificus interaction in the gills: Role of the RtxA13 toxin.</title>
        <authorList>
            <person name="Callol A."/>
            <person name="Pajuelo D."/>
            <person name="Ebbesson L."/>
            <person name="Teles M."/>
            <person name="MacKenzie S."/>
            <person name="Amaro C."/>
        </authorList>
    </citation>
    <scope>NUCLEOTIDE SEQUENCE</scope>
</reference>